<evidence type="ECO:0000313" key="2">
    <source>
        <dbReference type="EMBL" id="MDY0406209.1"/>
    </source>
</evidence>
<name>A0ABU5CIQ2_9BACI</name>
<organism evidence="2 3">
    <name type="scientific">Tigheibacillus jepli</name>
    <dbReference type="NCBI Taxonomy" id="3035914"/>
    <lineage>
        <taxon>Bacteria</taxon>
        <taxon>Bacillati</taxon>
        <taxon>Bacillota</taxon>
        <taxon>Bacilli</taxon>
        <taxon>Bacillales</taxon>
        <taxon>Bacillaceae</taxon>
        <taxon>Tigheibacillus</taxon>
    </lineage>
</organism>
<feature type="transmembrane region" description="Helical" evidence="1">
    <location>
        <begin position="132"/>
        <end position="153"/>
    </location>
</feature>
<protein>
    <recommendedName>
        <fullName evidence="4">Transmembrane protein</fullName>
    </recommendedName>
</protein>
<evidence type="ECO:0000256" key="1">
    <source>
        <dbReference type="SAM" id="Phobius"/>
    </source>
</evidence>
<feature type="transmembrane region" description="Helical" evidence="1">
    <location>
        <begin position="36"/>
        <end position="54"/>
    </location>
</feature>
<evidence type="ECO:0000313" key="3">
    <source>
        <dbReference type="Proteomes" id="UP001228376"/>
    </source>
</evidence>
<gene>
    <name evidence="2" type="ORF">P5G51_013150</name>
</gene>
<dbReference type="RefSeq" id="WP_306066761.1">
    <property type="nucleotide sequence ID" value="NZ_JAROCA020000001.1"/>
</dbReference>
<keyword evidence="1" id="KW-1133">Transmembrane helix</keyword>
<dbReference type="EMBL" id="JAROCA020000001">
    <property type="protein sequence ID" value="MDY0406209.1"/>
    <property type="molecule type" value="Genomic_DNA"/>
</dbReference>
<keyword evidence="1" id="KW-0472">Membrane</keyword>
<feature type="transmembrane region" description="Helical" evidence="1">
    <location>
        <begin position="99"/>
        <end position="120"/>
    </location>
</feature>
<dbReference type="Proteomes" id="UP001228376">
    <property type="component" value="Unassembled WGS sequence"/>
</dbReference>
<evidence type="ECO:0008006" key="4">
    <source>
        <dbReference type="Google" id="ProtNLM"/>
    </source>
</evidence>
<comment type="caution">
    <text evidence="2">The sequence shown here is derived from an EMBL/GenBank/DDBJ whole genome shotgun (WGS) entry which is preliminary data.</text>
</comment>
<reference evidence="2 3" key="1">
    <citation type="submission" date="2023-10" db="EMBL/GenBank/DDBJ databases">
        <title>179-bfca-hs.</title>
        <authorList>
            <person name="Miliotis G."/>
            <person name="Sengupta P."/>
            <person name="Hameed A."/>
            <person name="Chuvochina M."/>
            <person name="Mcdonagh F."/>
            <person name="Simpson A.C."/>
            <person name="Singh N.K."/>
            <person name="Rekha P.D."/>
            <person name="Raman K."/>
            <person name="Hugenholtz P."/>
            <person name="Venkateswaran K."/>
        </authorList>
    </citation>
    <scope>NUCLEOTIDE SEQUENCE [LARGE SCALE GENOMIC DNA]</scope>
    <source>
        <strain evidence="2 3">179-BFC-A-HS</strain>
    </source>
</reference>
<feature type="transmembrane region" description="Helical" evidence="1">
    <location>
        <begin position="6"/>
        <end position="24"/>
    </location>
</feature>
<keyword evidence="3" id="KW-1185">Reference proteome</keyword>
<keyword evidence="1" id="KW-0812">Transmembrane</keyword>
<sequence>MTLIQHMQMPLIVFSGFLMAPFFMKKFPVLFSKWNEGGWPGMLLFLIVLLYWMLPRTMDQALESMSMEIFKFISLAFLGGVPLRDSWRKFSKAKKNGILLFLMAVFAGMGLLYLLSPVQLCNNYLRIEQITLGWGFMITAACICVYLLQLLFINPDEYE</sequence>
<proteinExistence type="predicted"/>
<accession>A0ABU5CIQ2</accession>